<dbReference type="Pfam" id="PF10989">
    <property type="entry name" value="DUF2808"/>
    <property type="match status" value="1"/>
</dbReference>
<protein>
    <recommendedName>
        <fullName evidence="3">DUF2808 domain-containing protein</fullName>
    </recommendedName>
</protein>
<dbReference type="InterPro" id="IPR021256">
    <property type="entry name" value="DUF2808"/>
</dbReference>
<name>A0A1Z4JQY8_LEPBY</name>
<organism evidence="1 2">
    <name type="scientific">Leptolyngbya boryana NIES-2135</name>
    <dbReference type="NCBI Taxonomy" id="1973484"/>
    <lineage>
        <taxon>Bacteria</taxon>
        <taxon>Bacillati</taxon>
        <taxon>Cyanobacteriota</taxon>
        <taxon>Cyanophyceae</taxon>
        <taxon>Leptolyngbyales</taxon>
        <taxon>Leptolyngbyaceae</taxon>
        <taxon>Leptolyngbya group</taxon>
        <taxon>Leptolyngbya</taxon>
    </lineage>
</organism>
<dbReference type="AlphaFoldDB" id="A0A1Z4JQY8"/>
<evidence type="ECO:0008006" key="3">
    <source>
        <dbReference type="Google" id="ProtNLM"/>
    </source>
</evidence>
<dbReference type="Proteomes" id="UP000217895">
    <property type="component" value="Chromosome"/>
</dbReference>
<evidence type="ECO:0000313" key="2">
    <source>
        <dbReference type="Proteomes" id="UP000217895"/>
    </source>
</evidence>
<reference evidence="1 2" key="1">
    <citation type="submission" date="2017-06" db="EMBL/GenBank/DDBJ databases">
        <title>Genome sequencing of cyanobaciteial culture collection at National Institute for Environmental Studies (NIES).</title>
        <authorList>
            <person name="Hirose Y."/>
            <person name="Shimura Y."/>
            <person name="Fujisawa T."/>
            <person name="Nakamura Y."/>
            <person name="Kawachi M."/>
        </authorList>
    </citation>
    <scope>NUCLEOTIDE SEQUENCE [LARGE SCALE GENOMIC DNA]</scope>
    <source>
        <strain evidence="1 2">NIES-2135</strain>
    </source>
</reference>
<proteinExistence type="predicted"/>
<accession>A0A1Z4JQY8</accession>
<evidence type="ECO:0000313" key="1">
    <source>
        <dbReference type="EMBL" id="BAY59124.1"/>
    </source>
</evidence>
<gene>
    <name evidence="1" type="ORF">NIES2135_60010</name>
</gene>
<dbReference type="EMBL" id="AP018203">
    <property type="protein sequence ID" value="BAY59124.1"/>
    <property type="molecule type" value="Genomic_DNA"/>
</dbReference>
<keyword evidence="2" id="KW-1185">Reference proteome</keyword>
<sequence length="193" mass="20745">MLRKLSSLKARSHFASVFTISAVLLSLLPLTARAGQIGGRSYFERAPHLVRTAASNVLAHTPSAYEFTIQVPSDAGAALQTVRIAQEENLDRVSFDPSQSRAFLGDHMARGQSVSLAAIGGERPNNKSETTVTFNPPIQPGQTVTVVLDATANPWQGGVYLFGVTAYPEGDQASGLFGSVLDMWIYGRMKTMC</sequence>